<proteinExistence type="predicted"/>
<feature type="domain" description="Transposase Helix-turn-helix" evidence="6">
    <location>
        <begin position="118"/>
        <end position="164"/>
    </location>
</feature>
<dbReference type="PANTHER" id="PTHR23080:SF144">
    <property type="entry name" value="SPINDLE AND KINETOCHORE ASSOCIATED COMPLEX SUBUNIT 3"/>
    <property type="match status" value="1"/>
</dbReference>
<keyword evidence="3" id="KW-0175">Coiled coil</keyword>
<feature type="coiled-coil region" evidence="3">
    <location>
        <begin position="52"/>
        <end position="79"/>
    </location>
</feature>
<dbReference type="InterPro" id="IPR027805">
    <property type="entry name" value="Transposase_HTH_dom"/>
</dbReference>
<reference evidence="7" key="1">
    <citation type="submission" date="2021-10" db="EMBL/GenBank/DDBJ databases">
        <title>Tropical sea cucumber genome reveals ecological adaptation and Cuvierian tubules defense mechanism.</title>
        <authorList>
            <person name="Chen T."/>
        </authorList>
    </citation>
    <scope>NUCLEOTIDE SEQUENCE</scope>
    <source>
        <strain evidence="7">Nanhai2018</strain>
        <tissue evidence="7">Muscle</tissue>
    </source>
</reference>
<evidence type="ECO:0000259" key="6">
    <source>
        <dbReference type="Pfam" id="PF13613"/>
    </source>
</evidence>
<evidence type="ECO:0000259" key="5">
    <source>
        <dbReference type="Pfam" id="PF13359"/>
    </source>
</evidence>
<dbReference type="Pfam" id="PF13613">
    <property type="entry name" value="HTH_Tnp_4"/>
    <property type="match status" value="1"/>
</dbReference>
<evidence type="ECO:0000256" key="1">
    <source>
        <dbReference type="ARBA" id="ARBA00001968"/>
    </source>
</evidence>
<protein>
    <recommendedName>
        <fullName evidence="9">DDE Tnp4 domain-containing protein</fullName>
    </recommendedName>
</protein>
<dbReference type="EMBL" id="JAIZAY010002038">
    <property type="protein sequence ID" value="KAJ8017423.1"/>
    <property type="molecule type" value="Genomic_DNA"/>
</dbReference>
<feature type="region of interest" description="Disordered" evidence="4">
    <location>
        <begin position="17"/>
        <end position="39"/>
    </location>
</feature>
<evidence type="ECO:0000256" key="2">
    <source>
        <dbReference type="ARBA" id="ARBA00022723"/>
    </source>
</evidence>
<organism evidence="7 8">
    <name type="scientific">Holothuria leucospilota</name>
    <name type="common">Black long sea cucumber</name>
    <name type="synonym">Mertensiothuria leucospilota</name>
    <dbReference type="NCBI Taxonomy" id="206669"/>
    <lineage>
        <taxon>Eukaryota</taxon>
        <taxon>Metazoa</taxon>
        <taxon>Echinodermata</taxon>
        <taxon>Eleutherozoa</taxon>
        <taxon>Echinozoa</taxon>
        <taxon>Holothuroidea</taxon>
        <taxon>Aspidochirotacea</taxon>
        <taxon>Aspidochirotida</taxon>
        <taxon>Holothuriidae</taxon>
        <taxon>Holothuria</taxon>
    </lineage>
</organism>
<dbReference type="AlphaFoldDB" id="A0A9Q0Y8C3"/>
<keyword evidence="8" id="KW-1185">Reference proteome</keyword>
<evidence type="ECO:0000313" key="7">
    <source>
        <dbReference type="EMBL" id="KAJ8017423.1"/>
    </source>
</evidence>
<accession>A0A9Q0Y8C3</accession>
<dbReference type="Pfam" id="PF13359">
    <property type="entry name" value="DDE_Tnp_4"/>
    <property type="match status" value="1"/>
</dbReference>
<comment type="cofactor">
    <cofactor evidence="1">
        <name>a divalent metal cation</name>
        <dbReference type="ChEBI" id="CHEBI:60240"/>
    </cofactor>
</comment>
<name>A0A9Q0Y8C3_HOLLE</name>
<dbReference type="PANTHER" id="PTHR23080">
    <property type="entry name" value="THAP DOMAIN PROTEIN"/>
    <property type="match status" value="1"/>
</dbReference>
<keyword evidence="2" id="KW-0479">Metal-binding</keyword>
<comment type="caution">
    <text evidence="7">The sequence shown here is derived from an EMBL/GenBank/DDBJ whole genome shotgun (WGS) entry which is preliminary data.</text>
</comment>
<sequence>MEQTLIAAEALLNLSSETPKNESVESSARGTFEKEPSVPGVSCQTDLTFDIIDKLMEDNQALRNENLSLKNKLERASFDESSFENNDSKVKKLTGLPNLQILLTIFHLVEQNMTSRQVTKFQQFLITLLKIKFNLNMDFLSVIFGISTSTVSRIFLDTIDLMYTYSVPPLLFWPDGEVVRKTSPMCFKSSYRNCVSIIDCFEIFCERPSDLKARAQTYSQYKHHNTVKYLISCTPQGVISFISKGWGGRTSDKFITENSGYLEYLLPGDTVLADRGFDISDSIAITGARLEIPAFTKGKMQLDAKDIETTRKIASVRIHIERVIGMLRQRYTFLNSIVPIRMLHSENQSVTTLDKIVHVACALCNVSPPIIPKD</sequence>
<dbReference type="GO" id="GO:0046872">
    <property type="term" value="F:metal ion binding"/>
    <property type="evidence" value="ECO:0007669"/>
    <property type="project" value="UniProtKB-KW"/>
</dbReference>
<feature type="domain" description="DDE Tnp4" evidence="5">
    <location>
        <begin position="198"/>
        <end position="365"/>
    </location>
</feature>
<evidence type="ECO:0008006" key="9">
    <source>
        <dbReference type="Google" id="ProtNLM"/>
    </source>
</evidence>
<evidence type="ECO:0000256" key="3">
    <source>
        <dbReference type="SAM" id="Coils"/>
    </source>
</evidence>
<dbReference type="InterPro" id="IPR027806">
    <property type="entry name" value="HARBI1_dom"/>
</dbReference>
<evidence type="ECO:0000256" key="4">
    <source>
        <dbReference type="SAM" id="MobiDB-lite"/>
    </source>
</evidence>
<evidence type="ECO:0000313" key="8">
    <source>
        <dbReference type="Proteomes" id="UP001152320"/>
    </source>
</evidence>
<gene>
    <name evidence="7" type="ORF">HOLleu_45184</name>
</gene>
<dbReference type="Proteomes" id="UP001152320">
    <property type="component" value="Unassembled WGS sequence"/>
</dbReference>
<dbReference type="OrthoDB" id="7331812at2759"/>